<feature type="transmembrane region" description="Helical" evidence="1">
    <location>
        <begin position="153"/>
        <end position="171"/>
    </location>
</feature>
<evidence type="ECO:0000313" key="3">
    <source>
        <dbReference type="Proteomes" id="UP000037020"/>
    </source>
</evidence>
<comment type="caution">
    <text evidence="2">The sequence shown here is derived from an EMBL/GenBank/DDBJ whole genome shotgun (WGS) entry which is preliminary data.</text>
</comment>
<sequence length="212" mass="21832">MTTAIPAARTPGAVSTEVCRLTIAGPAGRADLAVPVTTPVSALLPRLLRSVSADPARPAQTWTLQRLGEAPLDLDDSPESAGLVHGDVLYLRPADDPMPELEYDDVSDGVGRAVGAHTNRWRPELTRRLFLGLACLVLVTLATAVPVLGHGVLVPVVYALSTLVLGVGCALDRQWSDDRGIALVTGLGACANAALAGLTSVHSAAALTSPAP</sequence>
<keyword evidence="3" id="KW-1185">Reference proteome</keyword>
<organism evidence="2 3">
    <name type="scientific">Streptomyces varsoviensis</name>
    <dbReference type="NCBI Taxonomy" id="67373"/>
    <lineage>
        <taxon>Bacteria</taxon>
        <taxon>Bacillati</taxon>
        <taxon>Actinomycetota</taxon>
        <taxon>Actinomycetes</taxon>
        <taxon>Kitasatosporales</taxon>
        <taxon>Streptomycetaceae</taxon>
        <taxon>Streptomyces</taxon>
    </lineage>
</organism>
<keyword evidence="1" id="KW-0812">Transmembrane</keyword>
<feature type="non-terminal residue" evidence="2">
    <location>
        <position position="212"/>
    </location>
</feature>
<dbReference type="EMBL" id="LGUT01000748">
    <property type="protein sequence ID" value="KOG90407.1"/>
    <property type="molecule type" value="Genomic_DNA"/>
</dbReference>
<keyword evidence="1" id="KW-0472">Membrane</keyword>
<keyword evidence="1" id="KW-1133">Transmembrane helix</keyword>
<gene>
    <name evidence="2" type="ORF">ADK38_08970</name>
</gene>
<evidence type="ECO:0000256" key="1">
    <source>
        <dbReference type="SAM" id="Phobius"/>
    </source>
</evidence>
<feature type="transmembrane region" description="Helical" evidence="1">
    <location>
        <begin position="129"/>
        <end position="147"/>
    </location>
</feature>
<reference evidence="2 3" key="1">
    <citation type="submission" date="2015-07" db="EMBL/GenBank/DDBJ databases">
        <authorList>
            <person name="Ju K.-S."/>
            <person name="Doroghazi J.R."/>
            <person name="Metcalf W.W."/>
        </authorList>
    </citation>
    <scope>NUCLEOTIDE SEQUENCE [LARGE SCALE GENOMIC DNA]</scope>
    <source>
        <strain evidence="2 3">NRRL B-3589</strain>
    </source>
</reference>
<dbReference type="InterPro" id="IPR024962">
    <property type="entry name" value="YukD-like"/>
</dbReference>
<evidence type="ECO:0000313" key="2">
    <source>
        <dbReference type="EMBL" id="KOG90407.1"/>
    </source>
</evidence>
<proteinExistence type="predicted"/>
<dbReference type="Proteomes" id="UP000037020">
    <property type="component" value="Unassembled WGS sequence"/>
</dbReference>
<feature type="transmembrane region" description="Helical" evidence="1">
    <location>
        <begin position="183"/>
        <end position="207"/>
    </location>
</feature>
<protein>
    <submittedName>
        <fullName evidence="2">Membrane protein</fullName>
    </submittedName>
</protein>
<dbReference type="Pfam" id="PF08817">
    <property type="entry name" value="YukD"/>
    <property type="match status" value="1"/>
</dbReference>
<name>A0ABR5JAD7_9ACTN</name>
<dbReference type="Gene3D" id="3.10.20.90">
    <property type="entry name" value="Phosphatidylinositol 3-kinase Catalytic Subunit, Chain A, domain 1"/>
    <property type="match status" value="1"/>
</dbReference>
<accession>A0ABR5JAD7</accession>